<feature type="domain" description="Peptidase C1A papain C-terminal" evidence="3">
    <location>
        <begin position="115"/>
        <end position="183"/>
    </location>
</feature>
<dbReference type="PANTHER" id="PTHR12411">
    <property type="entry name" value="CYSTEINE PROTEASE FAMILY C1-RELATED"/>
    <property type="match status" value="1"/>
</dbReference>
<dbReference type="AlphaFoldDB" id="A0A132A1Y0"/>
<dbReference type="GO" id="GO:0008234">
    <property type="term" value="F:cysteine-type peptidase activity"/>
    <property type="evidence" value="ECO:0007669"/>
    <property type="project" value="InterPro"/>
</dbReference>
<organism evidence="4 5">
    <name type="scientific">Sarcoptes scabiei</name>
    <name type="common">Itch mite</name>
    <name type="synonym">Acarus scabiei</name>
    <dbReference type="NCBI Taxonomy" id="52283"/>
    <lineage>
        <taxon>Eukaryota</taxon>
        <taxon>Metazoa</taxon>
        <taxon>Ecdysozoa</taxon>
        <taxon>Arthropoda</taxon>
        <taxon>Chelicerata</taxon>
        <taxon>Arachnida</taxon>
        <taxon>Acari</taxon>
        <taxon>Acariformes</taxon>
        <taxon>Sarcoptiformes</taxon>
        <taxon>Astigmata</taxon>
        <taxon>Psoroptidia</taxon>
        <taxon>Sarcoptoidea</taxon>
        <taxon>Sarcoptidae</taxon>
        <taxon>Sarcoptinae</taxon>
        <taxon>Sarcoptes</taxon>
    </lineage>
</organism>
<dbReference type="SUPFAM" id="SSF54001">
    <property type="entry name" value="Cysteine proteinases"/>
    <property type="match status" value="1"/>
</dbReference>
<dbReference type="InterPro" id="IPR000668">
    <property type="entry name" value="Peptidase_C1A_C"/>
</dbReference>
<keyword evidence="4" id="KW-0645">Protease</keyword>
<proteinExistence type="inferred from homology"/>
<evidence type="ECO:0000259" key="3">
    <source>
        <dbReference type="Pfam" id="PF00112"/>
    </source>
</evidence>
<dbReference type="Proteomes" id="UP000616769">
    <property type="component" value="Unassembled WGS sequence"/>
</dbReference>
<dbReference type="GO" id="GO:0006508">
    <property type="term" value="P:proteolysis"/>
    <property type="evidence" value="ECO:0007669"/>
    <property type="project" value="UniProtKB-KW"/>
</dbReference>
<keyword evidence="2" id="KW-0472">Membrane</keyword>
<evidence type="ECO:0000313" key="5">
    <source>
        <dbReference type="Proteomes" id="UP000616769"/>
    </source>
</evidence>
<dbReference type="VEuPathDB" id="VectorBase:SSCA008172"/>
<evidence type="ECO:0000256" key="2">
    <source>
        <dbReference type="SAM" id="Phobius"/>
    </source>
</evidence>
<protein>
    <submittedName>
        <fullName evidence="4">Sar s 1 allergen (Cysteine protease-like protein 8)</fullName>
    </submittedName>
</protein>
<feature type="non-terminal residue" evidence="4">
    <location>
        <position position="185"/>
    </location>
</feature>
<dbReference type="InterPro" id="IPR038765">
    <property type="entry name" value="Papain-like_cys_pep_sf"/>
</dbReference>
<gene>
    <name evidence="4" type="ORF">QR98_0035050</name>
</gene>
<evidence type="ECO:0000313" key="4">
    <source>
        <dbReference type="EMBL" id="KPM05046.1"/>
    </source>
</evidence>
<name>A0A132A1Y0_SARSC</name>
<keyword evidence="2" id="KW-1133">Transmembrane helix</keyword>
<reference evidence="4 5" key="1">
    <citation type="journal article" date="2015" name="Parasit. Vectors">
        <title>Draft genome of the scabies mite.</title>
        <authorList>
            <person name="Rider S.D.Jr."/>
            <person name="Morgan M.S."/>
            <person name="Arlian L.G."/>
        </authorList>
    </citation>
    <scope>NUCLEOTIDE SEQUENCE [LARGE SCALE GENOMIC DNA]</scope>
    <source>
        <strain evidence="4">Arlian Lab</strain>
    </source>
</reference>
<dbReference type="OrthoDB" id="10253408at2759"/>
<dbReference type="Pfam" id="PF00112">
    <property type="entry name" value="Peptidase_C1"/>
    <property type="match status" value="1"/>
</dbReference>
<evidence type="ECO:0000256" key="1">
    <source>
        <dbReference type="ARBA" id="ARBA00008455"/>
    </source>
</evidence>
<dbReference type="Gene3D" id="3.90.70.10">
    <property type="entry name" value="Cysteine proteinases"/>
    <property type="match status" value="1"/>
</dbReference>
<sequence length="185" mass="22111">MKTKTKKKRYEILQREIRSESKETNKLIENEFASNKLNNHLPGDDDSIRSITYGRRTGWLEFLFFEFFLNFFFNHLFDIYDEILNFDYRKCRKDFAQFRRSRYFRFCNLPPHTKLPKEFDLRKLKVIPPVRNQKRCNASWAFGPLGAVESALIHRFHLPHRHFQLSTQELVDCAGNQGCRGGVDV</sequence>
<keyword evidence="4" id="KW-0378">Hydrolase</keyword>
<comment type="caution">
    <text evidence="4">The sequence shown here is derived from an EMBL/GenBank/DDBJ whole genome shotgun (WGS) entry which is preliminary data.</text>
</comment>
<comment type="similarity">
    <text evidence="1">Belongs to the peptidase C1 family.</text>
</comment>
<keyword evidence="2" id="KW-0812">Transmembrane</keyword>
<accession>A0A132A1Y0</accession>
<feature type="transmembrane region" description="Helical" evidence="2">
    <location>
        <begin position="59"/>
        <end position="77"/>
    </location>
</feature>
<dbReference type="InterPro" id="IPR013128">
    <property type="entry name" value="Peptidase_C1A"/>
</dbReference>
<dbReference type="EMBL" id="JXLN01010058">
    <property type="protein sequence ID" value="KPM05046.1"/>
    <property type="molecule type" value="Genomic_DNA"/>
</dbReference>